<feature type="transmembrane region" description="Helical" evidence="2">
    <location>
        <begin position="503"/>
        <end position="523"/>
    </location>
</feature>
<feature type="region of interest" description="Disordered" evidence="1">
    <location>
        <begin position="258"/>
        <end position="302"/>
    </location>
</feature>
<gene>
    <name evidence="3" type="ORF">RchiOBHm_Chr2g0093251</name>
</gene>
<dbReference type="PANTHER" id="PTHR36810:SF1">
    <property type="entry name" value="OS05G0232200 PROTEIN"/>
    <property type="match status" value="1"/>
</dbReference>
<evidence type="ECO:0000256" key="2">
    <source>
        <dbReference type="SAM" id="Phobius"/>
    </source>
</evidence>
<evidence type="ECO:0000313" key="4">
    <source>
        <dbReference type="Proteomes" id="UP000238479"/>
    </source>
</evidence>
<dbReference type="STRING" id="74649.A0A2P6RK67"/>
<feature type="compositionally biased region" description="Polar residues" evidence="1">
    <location>
        <begin position="270"/>
        <end position="282"/>
    </location>
</feature>
<sequence length="530" mass="58592">MPGTILVSVLEFMDLPFSSSSSSMSIKVSLGSRSEYQIWESRDLSFPLTTLRDNMLVILQDSEGNQISETGIETRSIVEKGLWDDFFPLKGGGFLHMKLQFLLNEEERNQIRVMRESAVKKKHGEFIHSSPISVQSTPGARINVASSLSLHNSDADRNEETSSDITVQQSVNLSPTELSRRELVDNIAAQPFHTKIPAKAICADEPARLLRGSQPVVDNLPKLQEEKHCKLEKQQSLLKKTPSVKNMISAFETGLAEDEKPPIKPAPMKVQSNKTITGNLPKNQDLKEDKKVGTETSESISKRAVNPLPPEQLQHDTTCGESGEENISLGALGGTKSSHDTVKISERVLHDHRHQPSKMLHGKRDSGGSPVIEETHQLEISSRNSQMSDIQGLAAQICTSIANCEDRHNPFQSSSGWIFPDDAIQFCITTSGKKVMDFLGSCSMMKPSIHQDKKSLSSSKNAEDQQDNVDSGNSKEVNRNEKNHRPKELHKVQKSEETETSGVAVGQAIKVAIMIGFGTLVLLTRQRKNM</sequence>
<evidence type="ECO:0000313" key="3">
    <source>
        <dbReference type="EMBL" id="PRQ46832.1"/>
    </source>
</evidence>
<reference evidence="3 4" key="1">
    <citation type="journal article" date="2018" name="Nat. Genet.">
        <title>The Rosa genome provides new insights in the design of modern roses.</title>
        <authorList>
            <person name="Bendahmane M."/>
        </authorList>
    </citation>
    <scope>NUCLEOTIDE SEQUENCE [LARGE SCALE GENOMIC DNA]</scope>
    <source>
        <strain evidence="4">cv. Old Blush</strain>
    </source>
</reference>
<protein>
    <submittedName>
        <fullName evidence="3">Uncharacterized protein</fullName>
    </submittedName>
</protein>
<keyword evidence="2" id="KW-0812">Transmembrane</keyword>
<name>A0A2P6RK67_ROSCH</name>
<keyword evidence="2" id="KW-0472">Membrane</keyword>
<keyword evidence="2" id="KW-1133">Transmembrane helix</keyword>
<proteinExistence type="predicted"/>
<dbReference type="Proteomes" id="UP000238479">
    <property type="component" value="Chromosome 2"/>
</dbReference>
<dbReference type="OMA" id="RHIPYES"/>
<accession>A0A2P6RK67</accession>
<feature type="compositionally biased region" description="Basic and acidic residues" evidence="1">
    <location>
        <begin position="284"/>
        <end position="293"/>
    </location>
</feature>
<dbReference type="PANTHER" id="PTHR36810">
    <property type="entry name" value="BNACNNG47150D PROTEIN"/>
    <property type="match status" value="1"/>
</dbReference>
<keyword evidence="4" id="KW-1185">Reference proteome</keyword>
<organism evidence="3 4">
    <name type="scientific">Rosa chinensis</name>
    <name type="common">China rose</name>
    <dbReference type="NCBI Taxonomy" id="74649"/>
    <lineage>
        <taxon>Eukaryota</taxon>
        <taxon>Viridiplantae</taxon>
        <taxon>Streptophyta</taxon>
        <taxon>Embryophyta</taxon>
        <taxon>Tracheophyta</taxon>
        <taxon>Spermatophyta</taxon>
        <taxon>Magnoliopsida</taxon>
        <taxon>eudicotyledons</taxon>
        <taxon>Gunneridae</taxon>
        <taxon>Pentapetalae</taxon>
        <taxon>rosids</taxon>
        <taxon>fabids</taxon>
        <taxon>Rosales</taxon>
        <taxon>Rosaceae</taxon>
        <taxon>Rosoideae</taxon>
        <taxon>Rosoideae incertae sedis</taxon>
        <taxon>Rosa</taxon>
    </lineage>
</organism>
<dbReference type="AlphaFoldDB" id="A0A2P6RK67"/>
<dbReference type="Gramene" id="PRQ46832">
    <property type="protein sequence ID" value="PRQ46832"/>
    <property type="gene ID" value="RchiOBHm_Chr2g0093251"/>
</dbReference>
<dbReference type="EMBL" id="PDCK01000040">
    <property type="protein sequence ID" value="PRQ46832.1"/>
    <property type="molecule type" value="Genomic_DNA"/>
</dbReference>
<evidence type="ECO:0000256" key="1">
    <source>
        <dbReference type="SAM" id="MobiDB-lite"/>
    </source>
</evidence>
<feature type="region of interest" description="Disordered" evidence="1">
    <location>
        <begin position="450"/>
        <end position="501"/>
    </location>
</feature>
<comment type="caution">
    <text evidence="3">The sequence shown here is derived from an EMBL/GenBank/DDBJ whole genome shotgun (WGS) entry which is preliminary data.</text>
</comment>